<dbReference type="RefSeq" id="WP_253761780.1">
    <property type="nucleotide sequence ID" value="NZ_JAMZDZ010000001.1"/>
</dbReference>
<dbReference type="PANTHER" id="PTHR46825">
    <property type="entry name" value="D-ALANYL-D-ALANINE-CARBOXYPEPTIDASE/ENDOPEPTIDASE AMPH"/>
    <property type="match status" value="1"/>
</dbReference>
<accession>A0ABV8LSP0</accession>
<dbReference type="SUPFAM" id="SSF56601">
    <property type="entry name" value="beta-lactamase/transpeptidase-like"/>
    <property type="match status" value="1"/>
</dbReference>
<evidence type="ECO:0000259" key="2">
    <source>
        <dbReference type="Pfam" id="PF24491"/>
    </source>
</evidence>
<feature type="domain" description="DUF7586" evidence="2">
    <location>
        <begin position="354"/>
        <end position="438"/>
    </location>
</feature>
<name>A0ABV8LSP0_9ACTN</name>
<gene>
    <name evidence="3" type="ORF">ACFOZ4_25735</name>
</gene>
<keyword evidence="3" id="KW-0378">Hydrolase</keyword>
<dbReference type="InterPro" id="IPR056008">
    <property type="entry name" value="DUF7586"/>
</dbReference>
<dbReference type="Gene3D" id="3.40.710.10">
    <property type="entry name" value="DD-peptidase/beta-lactamase superfamily"/>
    <property type="match status" value="1"/>
</dbReference>
<dbReference type="Pfam" id="PF00144">
    <property type="entry name" value="Beta-lactamase"/>
    <property type="match status" value="1"/>
</dbReference>
<comment type="caution">
    <text evidence="3">The sequence shown here is derived from an EMBL/GenBank/DDBJ whole genome shotgun (WGS) entry which is preliminary data.</text>
</comment>
<evidence type="ECO:0000313" key="3">
    <source>
        <dbReference type="EMBL" id="MFC4134026.1"/>
    </source>
</evidence>
<reference evidence="4" key="1">
    <citation type="journal article" date="2019" name="Int. J. Syst. Evol. Microbiol.">
        <title>The Global Catalogue of Microorganisms (GCM) 10K type strain sequencing project: providing services to taxonomists for standard genome sequencing and annotation.</title>
        <authorList>
            <consortium name="The Broad Institute Genomics Platform"/>
            <consortium name="The Broad Institute Genome Sequencing Center for Infectious Disease"/>
            <person name="Wu L."/>
            <person name="Ma J."/>
        </authorList>
    </citation>
    <scope>NUCLEOTIDE SEQUENCE [LARGE SCALE GENOMIC DNA]</scope>
    <source>
        <strain evidence="4">CGMCC 4.7289</strain>
    </source>
</reference>
<proteinExistence type="predicted"/>
<dbReference type="InterPro" id="IPR012338">
    <property type="entry name" value="Beta-lactam/transpept-like"/>
</dbReference>
<dbReference type="InterPro" id="IPR001466">
    <property type="entry name" value="Beta-lactam-related"/>
</dbReference>
<protein>
    <submittedName>
        <fullName evidence="3">Serine hydrolase domain-containing protein</fullName>
        <ecNumber evidence="3">3.-.-.-</ecNumber>
    </submittedName>
</protein>
<dbReference type="Pfam" id="PF24491">
    <property type="entry name" value="DUF7586"/>
    <property type="match status" value="1"/>
</dbReference>
<keyword evidence="4" id="KW-1185">Reference proteome</keyword>
<dbReference type="InterPro" id="IPR050491">
    <property type="entry name" value="AmpC-like"/>
</dbReference>
<feature type="domain" description="Beta-lactamase-related" evidence="1">
    <location>
        <begin position="9"/>
        <end position="319"/>
    </location>
</feature>
<evidence type="ECO:0000313" key="4">
    <source>
        <dbReference type="Proteomes" id="UP001595816"/>
    </source>
</evidence>
<dbReference type="EC" id="3.-.-.-" evidence="3"/>
<evidence type="ECO:0000259" key="1">
    <source>
        <dbReference type="Pfam" id="PF00144"/>
    </source>
</evidence>
<sequence length="444" mass="48011">MLPQTSLALDQLVARAQAAGRAPCVAAAVVRAGELAHVAGAGTVLDRPGDGASVANVQFRIGSISKTMTAVLLLQLRDQGLLSLDDLLYRHLPGTPVGSNVTLRQLLAHSAGLQREPDGAWWERTDGGDIEDLLAALTPEKLALAPHHGYHYSNLAYGLLGAVLHRVTGLTWAELLQQRLLTPLGMTRTSYHPADPFAPGYVVHPWLDTLREEPRSDTGAMAPAGQLWSTPVDLTKWAAFLADPDPAILDPATLREMSAPVVMNDLDTWSGGHGLGIELYREGERVYLGHGGSMPGYLAALVVHRPSRTGVVAYANAYTLHGKSLGRLAFDMMATVLDGEPEAIAPWRPAAQPPSDVADLLGRWWWMGREYEVRHDLTTGQLVLGSVTRPRPEVRFRPEGKDLWRGISGEHDGEILAVLRDGDGVPEALDIATFVFRRAPLLGD</sequence>
<organism evidence="3 4">
    <name type="scientific">Hamadaea flava</name>
    <dbReference type="NCBI Taxonomy" id="1742688"/>
    <lineage>
        <taxon>Bacteria</taxon>
        <taxon>Bacillati</taxon>
        <taxon>Actinomycetota</taxon>
        <taxon>Actinomycetes</taxon>
        <taxon>Micromonosporales</taxon>
        <taxon>Micromonosporaceae</taxon>
        <taxon>Hamadaea</taxon>
    </lineage>
</organism>
<dbReference type="EMBL" id="JBHSAY010000015">
    <property type="protein sequence ID" value="MFC4134026.1"/>
    <property type="molecule type" value="Genomic_DNA"/>
</dbReference>
<dbReference type="GO" id="GO:0016787">
    <property type="term" value="F:hydrolase activity"/>
    <property type="evidence" value="ECO:0007669"/>
    <property type="project" value="UniProtKB-KW"/>
</dbReference>
<dbReference type="PANTHER" id="PTHR46825:SF7">
    <property type="entry name" value="D-ALANYL-D-ALANINE CARBOXYPEPTIDASE"/>
    <property type="match status" value="1"/>
</dbReference>
<dbReference type="Proteomes" id="UP001595816">
    <property type="component" value="Unassembled WGS sequence"/>
</dbReference>